<comment type="caution">
    <text evidence="2">The sequence shown here is derived from an EMBL/GenBank/DDBJ whole genome shotgun (WGS) entry which is preliminary data.</text>
</comment>
<dbReference type="Proteomes" id="UP001596097">
    <property type="component" value="Unassembled WGS sequence"/>
</dbReference>
<proteinExistence type="predicted"/>
<dbReference type="RefSeq" id="WP_194842917.1">
    <property type="nucleotide sequence ID" value="NZ_JBHSQL010000020.1"/>
</dbReference>
<evidence type="ECO:0000256" key="1">
    <source>
        <dbReference type="SAM" id="MobiDB-lite"/>
    </source>
</evidence>
<evidence type="ECO:0000313" key="2">
    <source>
        <dbReference type="EMBL" id="MFC6151506.1"/>
    </source>
</evidence>
<keyword evidence="3" id="KW-1185">Reference proteome</keyword>
<feature type="region of interest" description="Disordered" evidence="1">
    <location>
        <begin position="1"/>
        <end position="20"/>
    </location>
</feature>
<dbReference type="InterPro" id="IPR045596">
    <property type="entry name" value="DUF6459"/>
</dbReference>
<sequence length="188" mass="20384">MTATATATATTTTANARPTTTATAAAEAQLYALEPTPSVQWALPLVEGSLAVALDDPAPSGPPRRARLSLVPPPERDLEQRAGRFVQAVLEVSAGTRPLQQLVRILRPDVYEELHGRLSVLARARTRTPHRPAAGRVASVHVCRPRDDVAEVSARVVREGRSRAVAARLEHDTDRRDPTWICTALVWV</sequence>
<gene>
    <name evidence="2" type="ORF">ACFPYK_19025</name>
</gene>
<accession>A0ABW1QPV7</accession>
<organism evidence="2 3">
    <name type="scientific">Mumia xiangluensis</name>
    <dbReference type="NCBI Taxonomy" id="1678900"/>
    <lineage>
        <taxon>Bacteria</taxon>
        <taxon>Bacillati</taxon>
        <taxon>Actinomycetota</taxon>
        <taxon>Actinomycetes</taxon>
        <taxon>Propionibacteriales</taxon>
        <taxon>Nocardioidaceae</taxon>
        <taxon>Mumia</taxon>
    </lineage>
</organism>
<name>A0ABW1QPV7_9ACTN</name>
<dbReference type="Pfam" id="PF20060">
    <property type="entry name" value="DUF6459"/>
    <property type="match status" value="1"/>
</dbReference>
<dbReference type="EMBL" id="JBHSQL010000020">
    <property type="protein sequence ID" value="MFC6151506.1"/>
    <property type="molecule type" value="Genomic_DNA"/>
</dbReference>
<protein>
    <submittedName>
        <fullName evidence="2">Rv3235 family protein</fullName>
    </submittedName>
</protein>
<evidence type="ECO:0000313" key="3">
    <source>
        <dbReference type="Proteomes" id="UP001596097"/>
    </source>
</evidence>
<reference evidence="3" key="1">
    <citation type="journal article" date="2019" name="Int. J. Syst. Evol. Microbiol.">
        <title>The Global Catalogue of Microorganisms (GCM) 10K type strain sequencing project: providing services to taxonomists for standard genome sequencing and annotation.</title>
        <authorList>
            <consortium name="The Broad Institute Genomics Platform"/>
            <consortium name="The Broad Institute Genome Sequencing Center for Infectious Disease"/>
            <person name="Wu L."/>
            <person name="Ma J."/>
        </authorList>
    </citation>
    <scope>NUCLEOTIDE SEQUENCE [LARGE SCALE GENOMIC DNA]</scope>
    <source>
        <strain evidence="3">CGMCC 4.7198</strain>
    </source>
</reference>